<name>A0A168FSB8_9MICO</name>
<evidence type="ECO:0000313" key="2">
    <source>
        <dbReference type="EMBL" id="ANC32401.1"/>
    </source>
</evidence>
<keyword evidence="3" id="KW-1185">Reference proteome</keyword>
<dbReference type="KEGG" id="ido:I598_2883"/>
<sequence length="82" mass="8622">MSDPRRTVRRLIGLGAGICVAAGVVAFVFLLQPWRSCPDDDVPAGCPALPEDAAVVTVALVVMLVSAVVTVVGYGIWTTVRR</sequence>
<accession>A0A168FSB8</accession>
<protein>
    <submittedName>
        <fullName evidence="2">Uncharacterized protein</fullName>
    </submittedName>
</protein>
<evidence type="ECO:0000256" key="1">
    <source>
        <dbReference type="SAM" id="Phobius"/>
    </source>
</evidence>
<proteinExistence type="predicted"/>
<keyword evidence="1" id="KW-0472">Membrane</keyword>
<dbReference type="AlphaFoldDB" id="A0A168FSB8"/>
<feature type="transmembrane region" description="Helical" evidence="1">
    <location>
        <begin position="54"/>
        <end position="77"/>
    </location>
</feature>
<dbReference type="EMBL" id="CP014209">
    <property type="protein sequence ID" value="ANC32401.1"/>
    <property type="molecule type" value="Genomic_DNA"/>
</dbReference>
<gene>
    <name evidence="2" type="ORF">I598_2883</name>
</gene>
<dbReference type="STRING" id="1300344.I598_2883"/>
<dbReference type="Proteomes" id="UP000076794">
    <property type="component" value="Chromosome"/>
</dbReference>
<dbReference type="PATRIC" id="fig|1300344.3.peg.2900"/>
<feature type="transmembrane region" description="Helical" evidence="1">
    <location>
        <begin position="12"/>
        <end position="34"/>
    </location>
</feature>
<organism evidence="2 3">
    <name type="scientific">Isoptericola dokdonensis DS-3</name>
    <dbReference type="NCBI Taxonomy" id="1300344"/>
    <lineage>
        <taxon>Bacteria</taxon>
        <taxon>Bacillati</taxon>
        <taxon>Actinomycetota</taxon>
        <taxon>Actinomycetes</taxon>
        <taxon>Micrococcales</taxon>
        <taxon>Promicromonosporaceae</taxon>
        <taxon>Isoptericola</taxon>
    </lineage>
</organism>
<keyword evidence="1" id="KW-0812">Transmembrane</keyword>
<keyword evidence="1" id="KW-1133">Transmembrane helix</keyword>
<dbReference type="RefSeq" id="WP_232314170.1">
    <property type="nucleotide sequence ID" value="NZ_CP014209.1"/>
</dbReference>
<reference evidence="2 3" key="1">
    <citation type="submission" date="2016-01" db="EMBL/GenBank/DDBJ databases">
        <title>Complete genome sequence of a soil Actinobacterium, Isoptericola dokdonensis DS-3.</title>
        <authorList>
            <person name="Kwon S.-K."/>
            <person name="Kim J.F."/>
        </authorList>
    </citation>
    <scope>NUCLEOTIDE SEQUENCE [LARGE SCALE GENOMIC DNA]</scope>
    <source>
        <strain evidence="2 3">DS-3</strain>
    </source>
</reference>
<evidence type="ECO:0000313" key="3">
    <source>
        <dbReference type="Proteomes" id="UP000076794"/>
    </source>
</evidence>